<sequence>MEALACRDGVVLAQQFGMQQVTMKTDCQELVTLWHTGEHQRSSVLAVLREIRELSFLFQNFSLTFSGRNCNRVAHVLAKQVSGSVPSGRWHETPEWVVHLVTADCNPGTS</sequence>
<evidence type="ECO:0000313" key="2">
    <source>
        <dbReference type="EMBL" id="RLM60868.1"/>
    </source>
</evidence>
<protein>
    <recommendedName>
        <fullName evidence="1">RNase H type-1 domain-containing protein</fullName>
    </recommendedName>
</protein>
<dbReference type="InterPro" id="IPR044730">
    <property type="entry name" value="RNase_H-like_dom_plant"/>
</dbReference>
<proteinExistence type="predicted"/>
<dbReference type="GO" id="GO:0003676">
    <property type="term" value="F:nucleic acid binding"/>
    <property type="evidence" value="ECO:0007669"/>
    <property type="project" value="InterPro"/>
</dbReference>
<dbReference type="Pfam" id="PF13456">
    <property type="entry name" value="RVT_3"/>
    <property type="match status" value="1"/>
</dbReference>
<dbReference type="AlphaFoldDB" id="A0A3L6PM26"/>
<accession>A0A3L6PM26</accession>
<dbReference type="InterPro" id="IPR002156">
    <property type="entry name" value="RNaseH_domain"/>
</dbReference>
<gene>
    <name evidence="2" type="ORF">C2845_PM14G11460</name>
</gene>
<evidence type="ECO:0000313" key="3">
    <source>
        <dbReference type="Proteomes" id="UP000275267"/>
    </source>
</evidence>
<dbReference type="STRING" id="4540.A0A3L6PM26"/>
<keyword evidence="3" id="KW-1185">Reference proteome</keyword>
<dbReference type="EMBL" id="PQIB02000016">
    <property type="protein sequence ID" value="RLM60868.1"/>
    <property type="molecule type" value="Genomic_DNA"/>
</dbReference>
<dbReference type="PANTHER" id="PTHR47074:SF11">
    <property type="entry name" value="REVERSE TRANSCRIPTASE-LIKE PROTEIN"/>
    <property type="match status" value="1"/>
</dbReference>
<dbReference type="CDD" id="cd06222">
    <property type="entry name" value="RNase_H_like"/>
    <property type="match status" value="1"/>
</dbReference>
<dbReference type="InterPro" id="IPR052929">
    <property type="entry name" value="RNase_H-like_EbsB-rel"/>
</dbReference>
<dbReference type="OrthoDB" id="691445at2759"/>
<dbReference type="Proteomes" id="UP000275267">
    <property type="component" value="Unassembled WGS sequence"/>
</dbReference>
<feature type="domain" description="RNase H type-1" evidence="1">
    <location>
        <begin position="2"/>
        <end position="80"/>
    </location>
</feature>
<dbReference type="GO" id="GO:0004523">
    <property type="term" value="F:RNA-DNA hybrid ribonuclease activity"/>
    <property type="evidence" value="ECO:0007669"/>
    <property type="project" value="InterPro"/>
</dbReference>
<reference evidence="3" key="1">
    <citation type="journal article" date="2019" name="Nat. Commun.">
        <title>The genome of broomcorn millet.</title>
        <authorList>
            <person name="Zou C."/>
            <person name="Miki D."/>
            <person name="Li D."/>
            <person name="Tang Q."/>
            <person name="Xiao L."/>
            <person name="Rajput S."/>
            <person name="Deng P."/>
            <person name="Jia W."/>
            <person name="Huang R."/>
            <person name="Zhang M."/>
            <person name="Sun Y."/>
            <person name="Hu J."/>
            <person name="Fu X."/>
            <person name="Schnable P.S."/>
            <person name="Li F."/>
            <person name="Zhang H."/>
            <person name="Feng B."/>
            <person name="Zhu X."/>
            <person name="Liu R."/>
            <person name="Schnable J.C."/>
            <person name="Zhu J.-K."/>
            <person name="Zhang H."/>
        </authorList>
    </citation>
    <scope>NUCLEOTIDE SEQUENCE [LARGE SCALE GENOMIC DNA]</scope>
</reference>
<name>A0A3L6PM26_PANMI</name>
<dbReference type="Gene3D" id="3.30.420.10">
    <property type="entry name" value="Ribonuclease H-like superfamily/Ribonuclease H"/>
    <property type="match status" value="1"/>
</dbReference>
<dbReference type="InterPro" id="IPR036397">
    <property type="entry name" value="RNaseH_sf"/>
</dbReference>
<evidence type="ECO:0000259" key="1">
    <source>
        <dbReference type="Pfam" id="PF13456"/>
    </source>
</evidence>
<dbReference type="PANTHER" id="PTHR47074">
    <property type="entry name" value="BNAC02G40300D PROTEIN"/>
    <property type="match status" value="1"/>
</dbReference>
<organism evidence="2 3">
    <name type="scientific">Panicum miliaceum</name>
    <name type="common">Proso millet</name>
    <name type="synonym">Broomcorn millet</name>
    <dbReference type="NCBI Taxonomy" id="4540"/>
    <lineage>
        <taxon>Eukaryota</taxon>
        <taxon>Viridiplantae</taxon>
        <taxon>Streptophyta</taxon>
        <taxon>Embryophyta</taxon>
        <taxon>Tracheophyta</taxon>
        <taxon>Spermatophyta</taxon>
        <taxon>Magnoliopsida</taxon>
        <taxon>Liliopsida</taxon>
        <taxon>Poales</taxon>
        <taxon>Poaceae</taxon>
        <taxon>PACMAD clade</taxon>
        <taxon>Panicoideae</taxon>
        <taxon>Panicodae</taxon>
        <taxon>Paniceae</taxon>
        <taxon>Panicinae</taxon>
        <taxon>Panicum</taxon>
        <taxon>Panicum sect. Panicum</taxon>
    </lineage>
</organism>
<comment type="caution">
    <text evidence="2">The sequence shown here is derived from an EMBL/GenBank/DDBJ whole genome shotgun (WGS) entry which is preliminary data.</text>
</comment>